<accession>A0A176YDS5</accession>
<comment type="caution">
    <text evidence="2">The sequence shown here is derived from an EMBL/GenBank/DDBJ whole genome shotgun (WGS) entry which is preliminary data.</text>
</comment>
<dbReference type="AlphaFoldDB" id="A0A176YDS5"/>
<keyword evidence="3" id="KW-1185">Reference proteome</keyword>
<dbReference type="Proteomes" id="UP000076959">
    <property type="component" value="Unassembled WGS sequence"/>
</dbReference>
<evidence type="ECO:0000256" key="1">
    <source>
        <dbReference type="SAM" id="MobiDB-lite"/>
    </source>
</evidence>
<gene>
    <name evidence="2" type="ORF">AYJ54_03110</name>
</gene>
<reference evidence="2 3" key="1">
    <citation type="submission" date="2016-03" db="EMBL/GenBank/DDBJ databases">
        <title>Draft Genome Sequence of the Strain BR 10245 (Bradyrhizobium sp.) isolated from nodules of Centrolobium paraense.</title>
        <authorList>
            <person name="Simoes-Araujo J.L.Sr."/>
            <person name="Barauna A.C."/>
            <person name="Silva K."/>
            <person name="Zilli J.E."/>
        </authorList>
    </citation>
    <scope>NUCLEOTIDE SEQUENCE [LARGE SCALE GENOMIC DNA]</scope>
    <source>
        <strain evidence="2 3">BR 10245</strain>
    </source>
</reference>
<organism evidence="2 3">
    <name type="scientific">Bradyrhizobium centrolobii</name>
    <dbReference type="NCBI Taxonomy" id="1505087"/>
    <lineage>
        <taxon>Bacteria</taxon>
        <taxon>Pseudomonadati</taxon>
        <taxon>Pseudomonadota</taxon>
        <taxon>Alphaproteobacteria</taxon>
        <taxon>Hyphomicrobiales</taxon>
        <taxon>Nitrobacteraceae</taxon>
        <taxon>Bradyrhizobium</taxon>
    </lineage>
</organism>
<dbReference type="STRING" id="1505087.AYJ54_03110"/>
<proteinExistence type="predicted"/>
<name>A0A176YDS5_9BRAD</name>
<evidence type="ECO:0000313" key="3">
    <source>
        <dbReference type="Proteomes" id="UP000076959"/>
    </source>
</evidence>
<feature type="region of interest" description="Disordered" evidence="1">
    <location>
        <begin position="1"/>
        <end position="41"/>
    </location>
</feature>
<sequence>MVNQIAPHERIRVGGRGRPRTPTAGRGRFPPPFWDFTGRKSNVDRSRPPISLSVSIAAQRRNLARSLLEWRLHGSATLGNMDQ</sequence>
<protein>
    <submittedName>
        <fullName evidence="2">Uncharacterized protein</fullName>
    </submittedName>
</protein>
<dbReference type="EMBL" id="LUUB01000090">
    <property type="protein sequence ID" value="OAF03522.1"/>
    <property type="molecule type" value="Genomic_DNA"/>
</dbReference>
<evidence type="ECO:0000313" key="2">
    <source>
        <dbReference type="EMBL" id="OAF03522.1"/>
    </source>
</evidence>